<sequence length="609" mass="66093">MVNAQRFRARKVDLKRTLPVYRASDLDDLDDDDNRQVDAIETGVEKDEEAEHHLQAAISATLAAASGSAPAKSVYIPTPDASQVTAEYEALYKQKFTCPRGLIRSSETVEECCAPMYCADDEDLGWLKEENARRSKAGDAELTVDAFEAAMDALETVTRDMVFTRAEDVPSPAYLVTYSVERERPLGRKTVGSLYDHWKTRRVARNAKPIMAALQNEDGAKAEIDPYVCFRRREVRQGRKTRRADQRSLEQLRRLRVNLAAAAQMLEMCVEREREKTAVVEAAQEVARQRCSVLRMRRRHNVTGSDFDDLFVPPQQTQRKRVAQAQRPRAAGVRKPRVASGLASAAANAQSNNGNGLSSGDCTPQPFMLPRTVSVAQYPAPKRLSAMADRIRSRAQSYEARMAGWVDATFAGPAAPFAGFAGAGSCKNNGLFWAPPSAASTAFRMRAGRFGRLYVDRRAVRAPSVPDARVQQYCAGLLRPEDHARLQPRSLSSSTSASDQLAELLRPFSFGSLENGAAALDPANALPGIDASSVVVPQAPLPIAVAQEHQPTREPAASDASLLSGSTVGGFSTPAGSKDAMLATQAMLAAPMLTSSASMPAVPLFSGAH</sequence>
<evidence type="ECO:0000313" key="10">
    <source>
        <dbReference type="Proteomes" id="UP001145021"/>
    </source>
</evidence>
<dbReference type="PANTHER" id="PTHR14898">
    <property type="entry name" value="ENHANCER OF POLYCOMB"/>
    <property type="match status" value="1"/>
</dbReference>
<evidence type="ECO:0000256" key="2">
    <source>
        <dbReference type="ARBA" id="ARBA00008035"/>
    </source>
</evidence>
<dbReference type="GO" id="GO:0006357">
    <property type="term" value="P:regulation of transcription by RNA polymerase II"/>
    <property type="evidence" value="ECO:0007669"/>
    <property type="project" value="InterPro"/>
</dbReference>
<evidence type="ECO:0000256" key="4">
    <source>
        <dbReference type="ARBA" id="ARBA00023163"/>
    </source>
</evidence>
<evidence type="ECO:0000256" key="3">
    <source>
        <dbReference type="ARBA" id="ARBA00023015"/>
    </source>
</evidence>
<evidence type="ECO:0000256" key="5">
    <source>
        <dbReference type="ARBA" id="ARBA00023242"/>
    </source>
</evidence>
<keyword evidence="5 7" id="KW-0539">Nucleus</keyword>
<gene>
    <name evidence="9" type="primary">EPL1</name>
    <name evidence="9" type="ORF">LPJ64_002333</name>
</gene>
<evidence type="ECO:0000256" key="6">
    <source>
        <dbReference type="ARBA" id="ARBA00025513"/>
    </source>
</evidence>
<evidence type="ECO:0000256" key="7">
    <source>
        <dbReference type="RuleBase" id="RU361124"/>
    </source>
</evidence>
<keyword evidence="4 7" id="KW-0804">Transcription</keyword>
<accession>A0A9W7XJT1</accession>
<comment type="function">
    <text evidence="6">Component of the NuA4 histone acetyltransferase complex which is involved in transcriptional activation of selected genes principally by acetylation of nucleosomal histone H4 and H2A. The NuA4 complex is also involved in DNA repair. Involved in gene silencing by neighboring heterochromatin, blockage of the silencing spreading along the chromosome, and required for cell cycle progression through G2/M.</text>
</comment>
<dbReference type="AlphaFoldDB" id="A0A9W7XJT1"/>
<keyword evidence="3 7" id="KW-0805">Transcription regulation</keyword>
<dbReference type="GO" id="GO:0005634">
    <property type="term" value="C:nucleus"/>
    <property type="evidence" value="ECO:0007669"/>
    <property type="project" value="UniProtKB-SubCell"/>
</dbReference>
<dbReference type="InterPro" id="IPR019542">
    <property type="entry name" value="Enhancer_polycomb-like_N"/>
</dbReference>
<organism evidence="9 10">
    <name type="scientific">Coemansia asiatica</name>
    <dbReference type="NCBI Taxonomy" id="1052880"/>
    <lineage>
        <taxon>Eukaryota</taxon>
        <taxon>Fungi</taxon>
        <taxon>Fungi incertae sedis</taxon>
        <taxon>Zoopagomycota</taxon>
        <taxon>Kickxellomycotina</taxon>
        <taxon>Kickxellomycetes</taxon>
        <taxon>Kickxellales</taxon>
        <taxon>Kickxellaceae</taxon>
        <taxon>Coemansia</taxon>
    </lineage>
</organism>
<dbReference type="InterPro" id="IPR024943">
    <property type="entry name" value="Enhancer_polycomb"/>
</dbReference>
<protein>
    <recommendedName>
        <fullName evidence="7">Enhancer of polycomb-like protein</fullName>
    </recommendedName>
</protein>
<evidence type="ECO:0000313" key="9">
    <source>
        <dbReference type="EMBL" id="KAJ1646141.1"/>
    </source>
</evidence>
<feature type="domain" description="Enhancer of polycomb-like N-terminal" evidence="8">
    <location>
        <begin position="8"/>
        <end position="156"/>
    </location>
</feature>
<dbReference type="Pfam" id="PF10513">
    <property type="entry name" value="EPL1"/>
    <property type="match status" value="1"/>
</dbReference>
<keyword evidence="10" id="KW-1185">Reference proteome</keyword>
<name>A0A9W7XJT1_9FUNG</name>
<proteinExistence type="inferred from homology"/>
<comment type="similarity">
    <text evidence="2 7">Belongs to the enhancer of polycomb family.</text>
</comment>
<dbReference type="Proteomes" id="UP001145021">
    <property type="component" value="Unassembled WGS sequence"/>
</dbReference>
<evidence type="ECO:0000259" key="8">
    <source>
        <dbReference type="Pfam" id="PF10513"/>
    </source>
</evidence>
<evidence type="ECO:0000256" key="1">
    <source>
        <dbReference type="ARBA" id="ARBA00004123"/>
    </source>
</evidence>
<comment type="subcellular location">
    <subcellularLocation>
        <location evidence="1 7">Nucleus</location>
    </subcellularLocation>
</comment>
<dbReference type="EMBL" id="JANBOH010000073">
    <property type="protein sequence ID" value="KAJ1646141.1"/>
    <property type="molecule type" value="Genomic_DNA"/>
</dbReference>
<dbReference type="GO" id="GO:0035267">
    <property type="term" value="C:NuA4 histone acetyltransferase complex"/>
    <property type="evidence" value="ECO:0007669"/>
    <property type="project" value="InterPro"/>
</dbReference>
<comment type="caution">
    <text evidence="9">The sequence shown here is derived from an EMBL/GenBank/DDBJ whole genome shotgun (WGS) entry which is preliminary data.</text>
</comment>
<reference evidence="9" key="1">
    <citation type="submission" date="2022-07" db="EMBL/GenBank/DDBJ databases">
        <title>Phylogenomic reconstructions and comparative analyses of Kickxellomycotina fungi.</title>
        <authorList>
            <person name="Reynolds N.K."/>
            <person name="Stajich J.E."/>
            <person name="Barry K."/>
            <person name="Grigoriev I.V."/>
            <person name="Crous P."/>
            <person name="Smith M.E."/>
        </authorList>
    </citation>
    <scope>NUCLEOTIDE SEQUENCE</scope>
    <source>
        <strain evidence="9">NBRC 105413</strain>
    </source>
</reference>